<keyword evidence="2" id="KW-0539">Nucleus</keyword>
<dbReference type="GO" id="GO:0000981">
    <property type="term" value="F:DNA-binding transcription factor activity, RNA polymerase II-specific"/>
    <property type="evidence" value="ECO:0007669"/>
    <property type="project" value="InterPro"/>
</dbReference>
<reference evidence="4 5" key="2">
    <citation type="journal article" date="2017" name="Sci. Rep.">
        <title>A mobile pathogenicity chromosome in Fusarium oxysporum for infection of multiple cucurbit species.</title>
        <authorList>
            <person name="van Dam P."/>
            <person name="Fokkens L."/>
            <person name="Ayukawa Y."/>
            <person name="van der Gragt M."/>
            <person name="Ter Horst A."/>
            <person name="Brankovics B."/>
            <person name="Houterman P.M."/>
            <person name="Arie T."/>
            <person name="Rep M."/>
        </authorList>
    </citation>
    <scope>NUCLEOTIDE SEQUENCE [LARGE SCALE GENOMIC DNA]</scope>
    <source>
        <strain evidence="4 5">Forc016</strain>
    </source>
</reference>
<dbReference type="Pfam" id="PF11951">
    <property type="entry name" value="Fungal_trans_2"/>
    <property type="match status" value="1"/>
</dbReference>
<organism evidence="4 5">
    <name type="scientific">Fusarium oxysporum f. sp. radicis-cucumerinum</name>
    <dbReference type="NCBI Taxonomy" id="327505"/>
    <lineage>
        <taxon>Eukaryota</taxon>
        <taxon>Fungi</taxon>
        <taxon>Dikarya</taxon>
        <taxon>Ascomycota</taxon>
        <taxon>Pezizomycotina</taxon>
        <taxon>Sordariomycetes</taxon>
        <taxon>Hypocreomycetidae</taxon>
        <taxon>Hypocreales</taxon>
        <taxon>Nectriaceae</taxon>
        <taxon>Fusarium</taxon>
        <taxon>Fusarium oxysporum species complex</taxon>
    </lineage>
</organism>
<evidence type="ECO:0000256" key="2">
    <source>
        <dbReference type="ARBA" id="ARBA00023242"/>
    </source>
</evidence>
<reference evidence="4 5" key="1">
    <citation type="journal article" date="2016" name="Environ. Microbiol.">
        <title>Effector profiles distinguish formae speciales of Fusarium oxysporum.</title>
        <authorList>
            <person name="van Dam P."/>
            <person name="Fokkens L."/>
            <person name="Schmidt S.M."/>
            <person name="Linmans J.H."/>
            <person name="Kistler H.C."/>
            <person name="Ma L.J."/>
            <person name="Rep M."/>
        </authorList>
    </citation>
    <scope>NUCLEOTIDE SEQUENCE [LARGE SCALE GENOMIC DNA]</scope>
    <source>
        <strain evidence="4 5">Forc016</strain>
    </source>
</reference>
<evidence type="ECO:0000313" key="4">
    <source>
        <dbReference type="EMBL" id="PCD25991.1"/>
    </source>
</evidence>
<dbReference type="STRING" id="327505.A0A2H3G5N2"/>
<feature type="domain" description="Zn(2)-C6 fungal-type" evidence="3">
    <location>
        <begin position="6"/>
        <end position="36"/>
    </location>
</feature>
<evidence type="ECO:0000313" key="5">
    <source>
        <dbReference type="Proteomes" id="UP000219602"/>
    </source>
</evidence>
<comment type="caution">
    <text evidence="4">The sequence shown here is derived from an EMBL/GenBank/DDBJ whole genome shotgun (WGS) entry which is preliminary data.</text>
</comment>
<dbReference type="Gene3D" id="4.10.240.10">
    <property type="entry name" value="Zn(2)-C6 fungal-type DNA-binding domain"/>
    <property type="match status" value="1"/>
</dbReference>
<dbReference type="EMBL" id="MABQ02000009">
    <property type="protein sequence ID" value="PCD25991.1"/>
    <property type="molecule type" value="Genomic_DNA"/>
</dbReference>
<dbReference type="PANTHER" id="PTHR37534:SF20">
    <property type="entry name" value="PRO1A C6 ZINK-FINGER PROTEIN"/>
    <property type="match status" value="1"/>
</dbReference>
<dbReference type="AlphaFoldDB" id="A0A2H3G5N2"/>
<proteinExistence type="predicted"/>
<comment type="subcellular location">
    <subcellularLocation>
        <location evidence="1">Nucleus</location>
    </subcellularLocation>
</comment>
<dbReference type="InterPro" id="IPR036864">
    <property type="entry name" value="Zn2-C6_fun-type_DNA-bd_sf"/>
</dbReference>
<dbReference type="PROSITE" id="PS50048">
    <property type="entry name" value="ZN2_CY6_FUNGAL_2"/>
    <property type="match status" value="1"/>
</dbReference>
<dbReference type="GO" id="GO:0008270">
    <property type="term" value="F:zinc ion binding"/>
    <property type="evidence" value="ECO:0007669"/>
    <property type="project" value="InterPro"/>
</dbReference>
<dbReference type="GO" id="GO:0005634">
    <property type="term" value="C:nucleus"/>
    <property type="evidence" value="ECO:0007669"/>
    <property type="project" value="UniProtKB-SubCell"/>
</dbReference>
<accession>A0A2H3G5N2</accession>
<dbReference type="InterPro" id="IPR001138">
    <property type="entry name" value="Zn2Cys6_DnaBD"/>
</dbReference>
<dbReference type="Pfam" id="PF00172">
    <property type="entry name" value="Zn_clus"/>
    <property type="match status" value="1"/>
</dbReference>
<sequence>MARTGTCWTCRLRRKKCDQKQPACQSCSALNIRCHYSTERPDWMDGGEKQDEMTRCFKAQVKQGKERQRERDYIQVLNIGGDAKPLPVAATADSWTFDGIPAVNAFKELDVDFTMLYVDQVFPFLFPYYAPPMIQGGRAWVLGILRHNKTLFHAVMSLSTFFFTLILSSEDVSGHQVCRQNVWTQLEGYANTAIKSLQNEVLAINQQGSSTLLQQSRAMESITQLMVLEMAMAKTSALSMHLDAAISLLEDILEPSKLNDKIDIRRAMAELERPSWVPLTTERPVWNTEQAALRFFFAILLWADIVSSTSLQTVPRLRKYYPNLICHEYGGATTEPLLRMEEYMGCEGWALTAIAETAALDVWKREEQANGTLAAEDLANRGDQIDGELQQGLKGLDGRRREREREPRRILQNFYLSSDANQSAKQAAATRIWAYAARIYLAVVTHGWQPHLPAIRESAGEVLSLLQQHEDPAILRSSVWPFCVAGCVADASQEKEFRDLAVGLGSLQSFGLVGESLQILEHVWSRRGELNLEWNLAACFSIMGYPVLLL</sequence>
<dbReference type="CDD" id="cd00067">
    <property type="entry name" value="GAL4"/>
    <property type="match status" value="1"/>
</dbReference>
<dbReference type="Proteomes" id="UP000219602">
    <property type="component" value="Chromosome 11"/>
</dbReference>
<gene>
    <name evidence="4" type="ORF">AU210_012425</name>
</gene>
<dbReference type="PROSITE" id="PS00463">
    <property type="entry name" value="ZN2_CY6_FUNGAL_1"/>
    <property type="match status" value="1"/>
</dbReference>
<dbReference type="SMART" id="SM00066">
    <property type="entry name" value="GAL4"/>
    <property type="match status" value="1"/>
</dbReference>
<dbReference type="SUPFAM" id="SSF57701">
    <property type="entry name" value="Zn2/Cys6 DNA-binding domain"/>
    <property type="match status" value="1"/>
</dbReference>
<evidence type="ECO:0000259" key="3">
    <source>
        <dbReference type="PROSITE" id="PS50048"/>
    </source>
</evidence>
<evidence type="ECO:0000256" key="1">
    <source>
        <dbReference type="ARBA" id="ARBA00004123"/>
    </source>
</evidence>
<dbReference type="PANTHER" id="PTHR37534">
    <property type="entry name" value="TRANSCRIPTIONAL ACTIVATOR PROTEIN UGA3"/>
    <property type="match status" value="1"/>
</dbReference>
<name>A0A2H3G5N2_FUSOX</name>
<protein>
    <recommendedName>
        <fullName evidence="3">Zn(2)-C6 fungal-type domain-containing protein</fullName>
    </recommendedName>
</protein>
<dbReference type="InterPro" id="IPR021858">
    <property type="entry name" value="Fun_TF"/>
</dbReference>